<evidence type="ECO:0000313" key="1">
    <source>
        <dbReference type="EMBL" id="CUO22707.1"/>
    </source>
</evidence>
<organism evidence="1 2">
    <name type="scientific">Blautia obeum</name>
    <dbReference type="NCBI Taxonomy" id="40520"/>
    <lineage>
        <taxon>Bacteria</taxon>
        <taxon>Bacillati</taxon>
        <taxon>Bacillota</taxon>
        <taxon>Clostridia</taxon>
        <taxon>Lachnospirales</taxon>
        <taxon>Lachnospiraceae</taxon>
        <taxon>Blautia</taxon>
    </lineage>
</organism>
<gene>
    <name evidence="1" type="ORF">ERS852476_02239</name>
</gene>
<name>A0A174DBT3_9FIRM</name>
<dbReference type="Proteomes" id="UP000095645">
    <property type="component" value="Unassembled WGS sequence"/>
</dbReference>
<protein>
    <submittedName>
        <fullName evidence="1">Uncharacterized protein</fullName>
    </submittedName>
</protein>
<sequence length="87" mass="10757">MNQYEKEIQALKYRCRKLEQQCSMFDDTFQKQNQLVKSQDDMIQILKERNHYLEEHIATLTKAYRVQEELCQTQEEIIRQMRKDQTR</sequence>
<accession>A0A174DBT3</accession>
<proteinExistence type="predicted"/>
<dbReference type="AlphaFoldDB" id="A0A174DBT3"/>
<reference evidence="1 2" key="1">
    <citation type="submission" date="2015-09" db="EMBL/GenBank/DDBJ databases">
        <authorList>
            <consortium name="Pathogen Informatics"/>
        </authorList>
    </citation>
    <scope>NUCLEOTIDE SEQUENCE [LARGE SCALE GENOMIC DNA]</scope>
    <source>
        <strain evidence="1 2">2789STDY5834861</strain>
    </source>
</reference>
<evidence type="ECO:0000313" key="2">
    <source>
        <dbReference type="Proteomes" id="UP000095645"/>
    </source>
</evidence>
<dbReference type="EMBL" id="CYZP01000018">
    <property type="protein sequence ID" value="CUO22707.1"/>
    <property type="molecule type" value="Genomic_DNA"/>
</dbReference>
<dbReference type="RefSeq" id="WP_055058243.1">
    <property type="nucleotide sequence ID" value="NZ_CYZP01000018.1"/>
</dbReference>